<sequence length="138" mass="15356">MLNKLDHQRDVLITAFVKFLESMTNFPDETLATKARTWLHYVEGFGKGIAYQNQLAETTILTNIVDGFTNNIERKNALAALNGTAWITDIGIVNAEYEALYGNRITDDSATKSVEGFTSVHKKALALYNALADLLESR</sequence>
<organism evidence="1 2">
    <name type="scientific">Parasediminibacterium paludis</name>
    <dbReference type="NCBI Taxonomy" id="908966"/>
    <lineage>
        <taxon>Bacteria</taxon>
        <taxon>Pseudomonadati</taxon>
        <taxon>Bacteroidota</taxon>
        <taxon>Chitinophagia</taxon>
        <taxon>Chitinophagales</taxon>
        <taxon>Chitinophagaceae</taxon>
        <taxon>Parasediminibacterium</taxon>
    </lineage>
</organism>
<dbReference type="Pfam" id="PF19775">
    <property type="entry name" value="DUF6261"/>
    <property type="match status" value="1"/>
</dbReference>
<gene>
    <name evidence="1" type="ORF">ACFOW1_13530</name>
</gene>
<keyword evidence="2" id="KW-1185">Reference proteome</keyword>
<dbReference type="Proteomes" id="UP001595906">
    <property type="component" value="Unassembled WGS sequence"/>
</dbReference>
<protein>
    <submittedName>
        <fullName evidence="1">DUF6261 family protein</fullName>
    </submittedName>
</protein>
<name>A0ABV8PXT5_9BACT</name>
<dbReference type="InterPro" id="IPR046228">
    <property type="entry name" value="DUF6261"/>
</dbReference>
<proteinExistence type="predicted"/>
<reference evidence="2" key="1">
    <citation type="journal article" date="2019" name="Int. J. Syst. Evol. Microbiol.">
        <title>The Global Catalogue of Microorganisms (GCM) 10K type strain sequencing project: providing services to taxonomists for standard genome sequencing and annotation.</title>
        <authorList>
            <consortium name="The Broad Institute Genomics Platform"/>
            <consortium name="The Broad Institute Genome Sequencing Center for Infectious Disease"/>
            <person name="Wu L."/>
            <person name="Ma J."/>
        </authorList>
    </citation>
    <scope>NUCLEOTIDE SEQUENCE [LARGE SCALE GENOMIC DNA]</scope>
    <source>
        <strain evidence="2">CECT 8010</strain>
    </source>
</reference>
<dbReference type="RefSeq" id="WP_379014986.1">
    <property type="nucleotide sequence ID" value="NZ_JBHSDC010000027.1"/>
</dbReference>
<evidence type="ECO:0000313" key="2">
    <source>
        <dbReference type="Proteomes" id="UP001595906"/>
    </source>
</evidence>
<comment type="caution">
    <text evidence="1">The sequence shown here is derived from an EMBL/GenBank/DDBJ whole genome shotgun (WGS) entry which is preliminary data.</text>
</comment>
<dbReference type="EMBL" id="JBHSDC010000027">
    <property type="protein sequence ID" value="MFC4232918.1"/>
    <property type="molecule type" value="Genomic_DNA"/>
</dbReference>
<evidence type="ECO:0000313" key="1">
    <source>
        <dbReference type="EMBL" id="MFC4232918.1"/>
    </source>
</evidence>
<accession>A0ABV8PXT5</accession>